<dbReference type="PANTHER" id="PTHR24223">
    <property type="entry name" value="ATP-BINDING CASSETTE SUB-FAMILY C"/>
    <property type="match status" value="1"/>
</dbReference>
<dbReference type="GO" id="GO:0005886">
    <property type="term" value="C:plasma membrane"/>
    <property type="evidence" value="ECO:0007669"/>
    <property type="project" value="UniProtKB-SubCell"/>
</dbReference>
<dbReference type="PROSITE" id="PS50893">
    <property type="entry name" value="ABC_TRANSPORTER_2"/>
    <property type="match status" value="2"/>
</dbReference>
<feature type="transmembrane region" description="Helical" evidence="17">
    <location>
        <begin position="189"/>
        <end position="208"/>
    </location>
</feature>
<dbReference type="InterPro" id="IPR003439">
    <property type="entry name" value="ABC_transporter-like_ATP-bd"/>
</dbReference>
<dbReference type="NCBIfam" id="TIGR00957">
    <property type="entry name" value="MRP_assoc_pro"/>
    <property type="match status" value="1"/>
</dbReference>
<feature type="transmembrane region" description="Helical" evidence="17">
    <location>
        <begin position="1088"/>
        <end position="1114"/>
    </location>
</feature>
<organism evidence="18 19">
    <name type="scientific">Owenia fusiformis</name>
    <name type="common">Polychaete worm</name>
    <dbReference type="NCBI Taxonomy" id="6347"/>
    <lineage>
        <taxon>Eukaryota</taxon>
        <taxon>Metazoa</taxon>
        <taxon>Spiralia</taxon>
        <taxon>Lophotrochozoa</taxon>
        <taxon>Annelida</taxon>
        <taxon>Polychaeta</taxon>
        <taxon>Sedentaria</taxon>
        <taxon>Canalipalpata</taxon>
        <taxon>Sabellida</taxon>
        <taxon>Oweniida</taxon>
        <taxon>Oweniidae</taxon>
        <taxon>Owenia</taxon>
    </lineage>
</organism>
<keyword evidence="8" id="KW-0677">Repeat</keyword>
<dbReference type="PROSITE" id="PS00211">
    <property type="entry name" value="ABC_TRANSPORTER_1"/>
    <property type="match status" value="2"/>
</dbReference>
<dbReference type="OrthoDB" id="6500128at2759"/>
<dbReference type="GO" id="GO:0016887">
    <property type="term" value="F:ATP hydrolysis activity"/>
    <property type="evidence" value="ECO:0007669"/>
    <property type="project" value="InterPro"/>
</dbReference>
<proteinExistence type="inferred from homology"/>
<evidence type="ECO:0000256" key="4">
    <source>
        <dbReference type="ARBA" id="ARBA00022448"/>
    </source>
</evidence>
<sequence length="1602" mass="177792">MADENGNIWWEPVCGSSDFNNDSDTWAFWSFSMTVNNTDPDFTQCFQHTVLSWAPCAWLWLCSIFYLPYLINRKTANPRLREHSALNITKTVVCVFICLLVLLDLAKAIAENVDGLTPRVAMYISPAVYLLTFALAAFIIYLEFTKGAHSSGVIFVFWILLLLFGVVPFRTNILDAMREGRVTDSFRFVTFYIFYALVLLEFVLHLFADAAAIPGIKPVDEEKQPLLRPVADTKNKVIYKNPCPELKASFISRVTFWWITGLIIRGYKKALTFTDLWDLNVEDKTKSVWPTFEQNWDKEIDKYKEATSAVPHYKFPKQVVKAQPGRPGRPTNGGPEQSKQKTDDVNIDPHENIDPVIMKAFKTGSLFKAISKTFGSKYLLSGFYKLIYDLVSFVNPQILNLLIAFVGSGDPFLWRGYIYAVSLFVVSVFKSIMFQQYWHGCYVTGLRVRTAVIAAVYRKSIRLNNAAKKSSTVGEVVNLMAVDSQKLLEAPPFLHMVWSAPFTIAVAIYFLWQQLGPSVLAGLGVTILMVPINGFIATRIRKYQIAQMRLKDGRIRLMNEVLSGMKVLKLYAWEGAFQDKILEIRNREIAVLKSSAILQAVSSISWFCAPFLVALASFGTFVSVSETNILTAQRAFVSLSLFNIMNYPMSILPATITYAVQAAVSIGRLGRFLKNPELDPDNVSYESNYESVMTIDDGTFAWDKDEEPILNNINIKIPDGKLVAVVGMVGCGKSSLMSAILGDMDVISGKVSLRGSIAYVPQQAWIQFNTLKNNIIFGAHEDKNKYDKIISATALKADLEILPGGDQTEIGEKGINLSGGQKQRVSLARAVYQDKDIYLLDDPLSAVDSHVGKHIFDNVIGPKGVLKNKTRILSTNAINILPKCDEIIVLNNGRISEIGPYNELLEKAGAFSEYIATYLNENESDDDESDEEIIQQKQELKRLVSQTGMSSGKSDGETESMRSGSIHSGGRGSVRRRRSSRRKRTISTKSGGSVAEEDLEAIKKSEKKNKLVLDEVAQEGSVKASVFLGYLKACRIAYCIVALIAYLAYMACQVGTNIWLSEWSNDPPLLVNGTLVQDKPQTNLRLGVYGAFGAGSAITVLIQSLVIALGSIFASITLHADLLHAIVRAPMAFFDTTPLGRLINRFSKDVDTIDINIPMTLRIALATLASVIMTIIVIIYTTPIFVVVILPLSVFYFFVQRFYVATSRQLKRLESVNRSPIYSHFSETVVGTSSIRAYGKVGDFVLKSDDLVDENQKAYYPNIVSNRWLGISLEFIGNIIVLFAGLFAVLGRETLNAGLVGLSVSYSLQITSALNYMVRMATDLETFVVSVERVKEYSEVANEAPWEVPGNTPSDAWPEAGAIDFDDYSVRYRDGLDLVLRGITFNVKPGEKVGIVGRTGAGKSSLTLALFRIIEAAGGSIIIDGKNVSHIGLHSLRSKLTIIPQEPVLFSGSLRMNLDPTDIRGDDEIWDALEHAHLKEFVVSLPDKLMHPCSEGGENLSVGQRQLVCLARALLRKTKILILDEATAAVDLETDDLIQNTIRTEFKDSTIVTIAHRLNTIMDYDRILVLDAGKTKEYDSPTALLADKSTVFYGMAKDAGLV</sequence>
<feature type="transmembrane region" description="Helical" evidence="17">
    <location>
        <begin position="92"/>
        <end position="110"/>
    </location>
</feature>
<dbReference type="FunFam" id="3.40.50.300:FF:000074">
    <property type="entry name" value="Multidrug resistance-associated protein 5 isoform 1"/>
    <property type="match status" value="1"/>
</dbReference>
<dbReference type="EMBL" id="CAIIXF020000009">
    <property type="protein sequence ID" value="CAH1793465.1"/>
    <property type="molecule type" value="Genomic_DNA"/>
</dbReference>
<dbReference type="FunFam" id="3.40.50.300:FF:000293">
    <property type="entry name" value="ATP binding cassette subfamily C member 1"/>
    <property type="match status" value="1"/>
</dbReference>
<feature type="transmembrane region" description="Helical" evidence="17">
    <location>
        <begin position="1268"/>
        <end position="1291"/>
    </location>
</feature>
<dbReference type="InterPro" id="IPR003593">
    <property type="entry name" value="AAA+_ATPase"/>
</dbReference>
<accession>A0A8J1Y6B4</accession>
<dbReference type="FunFam" id="1.20.1560.10:FF:000001">
    <property type="entry name" value="ATP-binding cassette subfamily C member 1"/>
    <property type="match status" value="1"/>
</dbReference>
<evidence type="ECO:0000256" key="16">
    <source>
        <dbReference type="SAM" id="MobiDB-lite"/>
    </source>
</evidence>
<dbReference type="CDD" id="cd03250">
    <property type="entry name" value="ABCC_MRP_domain1"/>
    <property type="match status" value="1"/>
</dbReference>
<evidence type="ECO:0000313" key="18">
    <source>
        <dbReference type="EMBL" id="CAH1793465.1"/>
    </source>
</evidence>
<feature type="transmembrane region" description="Helical" evidence="17">
    <location>
        <begin position="1186"/>
        <end position="1204"/>
    </location>
</feature>
<evidence type="ECO:0000313" key="19">
    <source>
        <dbReference type="Proteomes" id="UP000749559"/>
    </source>
</evidence>
<evidence type="ECO:0000256" key="5">
    <source>
        <dbReference type="ARBA" id="ARBA00022475"/>
    </source>
</evidence>
<name>A0A8J1Y6B4_OWEFU</name>
<keyword evidence="10" id="KW-0067">ATP-binding</keyword>
<keyword evidence="13 17" id="KW-0472">Membrane</keyword>
<evidence type="ECO:0000256" key="1">
    <source>
        <dbReference type="ARBA" id="ARBA00004128"/>
    </source>
</evidence>
<evidence type="ECO:0000256" key="6">
    <source>
        <dbReference type="ARBA" id="ARBA00022554"/>
    </source>
</evidence>
<dbReference type="InterPro" id="IPR027417">
    <property type="entry name" value="P-loop_NTPase"/>
</dbReference>
<dbReference type="CDD" id="cd18595">
    <property type="entry name" value="ABC_6TM_MRP1_2_3_6_D1_like"/>
    <property type="match status" value="1"/>
</dbReference>
<evidence type="ECO:0000256" key="14">
    <source>
        <dbReference type="ARBA" id="ARBA00024220"/>
    </source>
</evidence>
<protein>
    <recommendedName>
        <fullName evidence="14">ABC-type glutathione-S-conjugate transporter</fullName>
        <ecNumber evidence="14">7.6.2.3</ecNumber>
    </recommendedName>
</protein>
<comment type="similarity">
    <text evidence="3">Belongs to the ABC transporter superfamily. ABCC family. Conjugate transporter (TC 3.A.1.208) subfamily.</text>
</comment>
<keyword evidence="19" id="KW-1185">Reference proteome</keyword>
<feature type="transmembrane region" description="Helical" evidence="17">
    <location>
        <begin position="412"/>
        <end position="429"/>
    </location>
</feature>
<dbReference type="Proteomes" id="UP000749559">
    <property type="component" value="Unassembled WGS sequence"/>
</dbReference>
<dbReference type="Pfam" id="PF00664">
    <property type="entry name" value="ABC_membrane"/>
    <property type="match status" value="2"/>
</dbReference>
<feature type="region of interest" description="Disordered" evidence="16">
    <location>
        <begin position="321"/>
        <end position="347"/>
    </location>
</feature>
<keyword evidence="9" id="KW-0547">Nucleotide-binding</keyword>
<evidence type="ECO:0000256" key="9">
    <source>
        <dbReference type="ARBA" id="ARBA00022741"/>
    </source>
</evidence>
<evidence type="ECO:0000256" key="11">
    <source>
        <dbReference type="ARBA" id="ARBA00022967"/>
    </source>
</evidence>
<dbReference type="SUPFAM" id="SSF90123">
    <property type="entry name" value="ABC transporter transmembrane region"/>
    <property type="match status" value="2"/>
</dbReference>
<dbReference type="Pfam" id="PF24357">
    <property type="entry name" value="TMD0_ABC"/>
    <property type="match status" value="1"/>
</dbReference>
<dbReference type="Gene3D" id="3.40.50.300">
    <property type="entry name" value="P-loop containing nucleotide triphosphate hydrolases"/>
    <property type="match status" value="2"/>
</dbReference>
<feature type="compositionally biased region" description="Polar residues" evidence="16">
    <location>
        <begin position="944"/>
        <end position="953"/>
    </location>
</feature>
<feature type="compositionally biased region" description="Low complexity" evidence="16">
    <location>
        <begin position="324"/>
        <end position="335"/>
    </location>
</feature>
<dbReference type="InterPro" id="IPR011527">
    <property type="entry name" value="ABC1_TM_dom"/>
</dbReference>
<dbReference type="InterPro" id="IPR056227">
    <property type="entry name" value="TMD0_ABC"/>
</dbReference>
<feature type="region of interest" description="Disordered" evidence="16">
    <location>
        <begin position="944"/>
        <end position="992"/>
    </location>
</feature>
<dbReference type="SUPFAM" id="SSF52540">
    <property type="entry name" value="P-loop containing nucleoside triphosphate hydrolases"/>
    <property type="match status" value="2"/>
</dbReference>
<evidence type="ECO:0000256" key="8">
    <source>
        <dbReference type="ARBA" id="ARBA00022737"/>
    </source>
</evidence>
<reference evidence="18" key="1">
    <citation type="submission" date="2022-03" db="EMBL/GenBank/DDBJ databases">
        <authorList>
            <person name="Martin C."/>
        </authorList>
    </citation>
    <scope>NUCLEOTIDE SEQUENCE</scope>
</reference>
<feature type="transmembrane region" description="Helical" evidence="17">
    <location>
        <begin position="493"/>
        <end position="512"/>
    </location>
</feature>
<evidence type="ECO:0000256" key="2">
    <source>
        <dbReference type="ARBA" id="ARBA00004651"/>
    </source>
</evidence>
<dbReference type="GO" id="GO:0005774">
    <property type="term" value="C:vacuolar membrane"/>
    <property type="evidence" value="ECO:0007669"/>
    <property type="project" value="UniProtKB-SubCell"/>
</dbReference>
<dbReference type="PROSITE" id="PS50929">
    <property type="entry name" value="ABC_TM1F"/>
    <property type="match status" value="2"/>
</dbReference>
<comment type="catalytic activity">
    <reaction evidence="15">
        <text>leukotriene C4(in) + ATP + H2O = leukotriene C4(out) + ADP + phosphate + H(+)</text>
        <dbReference type="Rhea" id="RHEA:38963"/>
        <dbReference type="ChEBI" id="CHEBI:15377"/>
        <dbReference type="ChEBI" id="CHEBI:15378"/>
        <dbReference type="ChEBI" id="CHEBI:30616"/>
        <dbReference type="ChEBI" id="CHEBI:43474"/>
        <dbReference type="ChEBI" id="CHEBI:57973"/>
        <dbReference type="ChEBI" id="CHEBI:456216"/>
    </reaction>
    <physiologicalReaction direction="left-to-right" evidence="15">
        <dbReference type="Rhea" id="RHEA:38964"/>
    </physiologicalReaction>
</comment>
<dbReference type="GO" id="GO:0005524">
    <property type="term" value="F:ATP binding"/>
    <property type="evidence" value="ECO:0007669"/>
    <property type="project" value="UniProtKB-KW"/>
</dbReference>
<keyword evidence="12 17" id="KW-1133">Transmembrane helix</keyword>
<dbReference type="CDD" id="cd18603">
    <property type="entry name" value="ABC_6TM_MRP1_2_3_6_D2_like"/>
    <property type="match status" value="1"/>
</dbReference>
<evidence type="ECO:0000256" key="13">
    <source>
        <dbReference type="ARBA" id="ARBA00023136"/>
    </source>
</evidence>
<dbReference type="InterPro" id="IPR017871">
    <property type="entry name" value="ABC_transporter-like_CS"/>
</dbReference>
<keyword evidence="6" id="KW-0926">Vacuole</keyword>
<keyword evidence="7 17" id="KW-0812">Transmembrane</keyword>
<dbReference type="GO" id="GO:0015431">
    <property type="term" value="F:ABC-type glutathione S-conjugate transporter activity"/>
    <property type="evidence" value="ECO:0007669"/>
    <property type="project" value="UniProtKB-EC"/>
</dbReference>
<dbReference type="FunFam" id="1.20.1560.10:FF:000020">
    <property type="entry name" value="ABC metal ion transporter"/>
    <property type="match status" value="1"/>
</dbReference>
<dbReference type="PANTHER" id="PTHR24223:SF443">
    <property type="entry name" value="MULTIDRUG-RESISTANCE LIKE PROTEIN 1, ISOFORM I"/>
    <property type="match status" value="1"/>
</dbReference>
<dbReference type="GO" id="GO:0000323">
    <property type="term" value="C:lytic vacuole"/>
    <property type="evidence" value="ECO:0007669"/>
    <property type="project" value="UniProtKB-ARBA"/>
</dbReference>
<comment type="caution">
    <text evidence="18">The sequence shown here is derived from an EMBL/GenBank/DDBJ whole genome shotgun (WGS) entry which is preliminary data.</text>
</comment>
<keyword evidence="11" id="KW-1278">Translocase</keyword>
<keyword evidence="4" id="KW-0813">Transport</keyword>
<keyword evidence="5" id="KW-1003">Cell membrane</keyword>
<dbReference type="CDD" id="cd03244">
    <property type="entry name" value="ABCC_MRP_domain2"/>
    <property type="match status" value="1"/>
</dbReference>
<feature type="transmembrane region" description="Helical" evidence="17">
    <location>
        <begin position="518"/>
        <end position="540"/>
    </location>
</feature>
<evidence type="ECO:0000256" key="3">
    <source>
        <dbReference type="ARBA" id="ARBA00009726"/>
    </source>
</evidence>
<gene>
    <name evidence="18" type="ORF">OFUS_LOCUS18310</name>
</gene>
<dbReference type="InterPro" id="IPR050173">
    <property type="entry name" value="ABC_transporter_C-like"/>
</dbReference>
<feature type="compositionally biased region" description="Basic and acidic residues" evidence="16">
    <location>
        <begin position="338"/>
        <end position="347"/>
    </location>
</feature>
<feature type="transmembrane region" description="Helical" evidence="17">
    <location>
        <begin position="604"/>
        <end position="624"/>
    </location>
</feature>
<comment type="subcellular location">
    <subcellularLocation>
        <location evidence="2">Cell membrane</location>
        <topology evidence="2">Multi-pass membrane protein</topology>
    </subcellularLocation>
    <subcellularLocation>
        <location evidence="1">Vacuole membrane</location>
        <topology evidence="1">Multi-pass membrane protein</topology>
    </subcellularLocation>
</comment>
<dbReference type="Pfam" id="PF00005">
    <property type="entry name" value="ABC_tran"/>
    <property type="match status" value="2"/>
</dbReference>
<dbReference type="SMART" id="SM00382">
    <property type="entry name" value="AAA"/>
    <property type="match status" value="2"/>
</dbReference>
<feature type="transmembrane region" description="Helical" evidence="17">
    <location>
        <begin position="1036"/>
        <end position="1060"/>
    </location>
</feature>
<feature type="transmembrane region" description="Helical" evidence="17">
    <location>
        <begin position="151"/>
        <end position="169"/>
    </location>
</feature>
<dbReference type="Gene3D" id="1.20.1560.10">
    <property type="entry name" value="ABC transporter type 1, transmembrane domain"/>
    <property type="match status" value="2"/>
</dbReference>
<evidence type="ECO:0000256" key="12">
    <source>
        <dbReference type="ARBA" id="ARBA00022989"/>
    </source>
</evidence>
<feature type="transmembrane region" description="Helical" evidence="17">
    <location>
        <begin position="122"/>
        <end position="144"/>
    </location>
</feature>
<evidence type="ECO:0000256" key="10">
    <source>
        <dbReference type="ARBA" id="ARBA00022840"/>
    </source>
</evidence>
<evidence type="ECO:0000256" key="17">
    <source>
        <dbReference type="SAM" id="Phobius"/>
    </source>
</evidence>
<evidence type="ECO:0000256" key="7">
    <source>
        <dbReference type="ARBA" id="ARBA00022692"/>
    </source>
</evidence>
<feature type="transmembrane region" description="Helical" evidence="17">
    <location>
        <begin position="644"/>
        <end position="664"/>
    </location>
</feature>
<dbReference type="InterPro" id="IPR005292">
    <property type="entry name" value="MRP"/>
</dbReference>
<evidence type="ECO:0000256" key="15">
    <source>
        <dbReference type="ARBA" id="ARBA00047523"/>
    </source>
</evidence>
<dbReference type="InterPro" id="IPR036640">
    <property type="entry name" value="ABC1_TM_sf"/>
</dbReference>
<feature type="transmembrane region" description="Helical" evidence="17">
    <location>
        <begin position="386"/>
        <end position="406"/>
    </location>
</feature>
<feature type="compositionally biased region" description="Basic residues" evidence="16">
    <location>
        <begin position="973"/>
        <end position="986"/>
    </location>
</feature>
<feature type="transmembrane region" description="Helical" evidence="17">
    <location>
        <begin position="1163"/>
        <end position="1180"/>
    </location>
</feature>
<dbReference type="EC" id="7.6.2.3" evidence="14"/>
<feature type="transmembrane region" description="Helical" evidence="17">
    <location>
        <begin position="50"/>
        <end position="71"/>
    </location>
</feature>